<dbReference type="InterPro" id="IPR020845">
    <property type="entry name" value="AMP-binding_CS"/>
</dbReference>
<name>A0ABX0M2N9_9BURK</name>
<dbReference type="Proteomes" id="UP000785613">
    <property type="component" value="Unassembled WGS sequence"/>
</dbReference>
<keyword evidence="6" id="KW-1185">Reference proteome</keyword>
<dbReference type="InterPro" id="IPR020806">
    <property type="entry name" value="PKS_PP-bd"/>
</dbReference>
<dbReference type="InterPro" id="IPR006162">
    <property type="entry name" value="Ppantetheine_attach_site"/>
</dbReference>
<dbReference type="InterPro" id="IPR001242">
    <property type="entry name" value="Condensation_dom"/>
</dbReference>
<organism evidence="5 6">
    <name type="scientific">Massilia rubra</name>
    <dbReference type="NCBI Taxonomy" id="2607910"/>
    <lineage>
        <taxon>Bacteria</taxon>
        <taxon>Pseudomonadati</taxon>
        <taxon>Pseudomonadota</taxon>
        <taxon>Betaproteobacteria</taxon>
        <taxon>Burkholderiales</taxon>
        <taxon>Oxalobacteraceae</taxon>
        <taxon>Telluria group</taxon>
        <taxon>Massilia</taxon>
    </lineage>
</organism>
<protein>
    <submittedName>
        <fullName evidence="5">Amino acid adenylation domain-containing protein</fullName>
    </submittedName>
</protein>
<dbReference type="EMBL" id="VUYU01000059">
    <property type="protein sequence ID" value="NHZ38506.1"/>
    <property type="molecule type" value="Genomic_DNA"/>
</dbReference>
<dbReference type="Gene3D" id="3.40.50.980">
    <property type="match status" value="4"/>
</dbReference>
<dbReference type="SUPFAM" id="SSF47336">
    <property type="entry name" value="ACP-like"/>
    <property type="match status" value="1"/>
</dbReference>
<evidence type="ECO:0000256" key="1">
    <source>
        <dbReference type="ARBA" id="ARBA00001957"/>
    </source>
</evidence>
<dbReference type="Gene3D" id="3.30.559.10">
    <property type="entry name" value="Chloramphenicol acetyltransferase-like domain"/>
    <property type="match status" value="2"/>
</dbReference>
<dbReference type="InterPro" id="IPR010071">
    <property type="entry name" value="AA_adenyl_dom"/>
</dbReference>
<dbReference type="NCBIfam" id="TIGR01733">
    <property type="entry name" value="AA-adenyl-dom"/>
    <property type="match status" value="2"/>
</dbReference>
<dbReference type="CDD" id="cd19531">
    <property type="entry name" value="LCL_NRPS-like"/>
    <property type="match status" value="2"/>
</dbReference>
<dbReference type="InterPro" id="IPR009081">
    <property type="entry name" value="PP-bd_ACP"/>
</dbReference>
<dbReference type="InterPro" id="IPR000873">
    <property type="entry name" value="AMP-dep_synth/lig_dom"/>
</dbReference>
<dbReference type="Pfam" id="PF13193">
    <property type="entry name" value="AMP-binding_C"/>
    <property type="match status" value="2"/>
</dbReference>
<dbReference type="SUPFAM" id="SSF56801">
    <property type="entry name" value="Acetyl-CoA synthetase-like"/>
    <property type="match status" value="2"/>
</dbReference>
<dbReference type="Gene3D" id="2.30.38.10">
    <property type="entry name" value="Luciferase, Domain 3"/>
    <property type="match status" value="2"/>
</dbReference>
<sequence length="1923" mass="206928">LARGPLIRARLLRLDEQEHVLLVTQHHIVSDGWSVGVLVRELTALYSAFSQALEDPLAPLAIQYADYALWQRDYLQGEALERQRGFWSAHLAGAPALLELPTDHPRPARQSHAGASVAFTLPAALTAQLQALGQRHGATLFMVLLGAWSVLMSRLSGQDDVVIGTPVANRQRAEVEPLIGFFVNTLAVRVRLDADPSVAQLLEQVKHTMLDAYAHQDIPFEQVVETLNPTRNLSHSPLFQVMLTLNNTPPGAASALPGLRLAQLEQPGTVTQFDLSLSLVEVEGGLEGGLTFASDLFELSSIERLLACWTNLLRAMAVMENAECQVHRLPLLDGAQTRRLLVDFNDTMTLPRPGRLLHQLFEEQAALHPDASALAFDGTHCSYGELNRRANQIAHRLIGMGVRSDCRVAVCMDRSLDLVAALLGILKAGGAYVALDPAYPAERLAYLLADSGALALLTTRAHLHRLPDSSAPICLDSADLLLCLAGSLGNPDLPSADSDAAYVIYTSGSTGQPKGVVVEHRNVVNLVAHHVGLCELTAADRVLQFASFGFDNSVAEVFPALSVGACVVLRAAHLMVPDAAFGAFLEAERISVTDLPTSFWHLWADEVQQQRCLPGAALRVVLAGGEKAELRRLRSWFNAPATASARWINTYGPSEATVNAATVGYRHDSALPAYEIPLGRPLDNTTIYVLDRHLQPVPLGVSGEIHIGGAGVARGYLNRPELTAERFVADPFSSAPDARMYKTGDLGRWRADGQLEYLGRNDFQVKLRGFRIELGEIEARLVACAGVREAVVLALAPAQGEGDARLVAYLTATPEGDAAALEPGALRQALLAHLPEYMVPGAFVTLAALPLTPNGKLDRKALPAPDGAALALARYAAPQGATEQALAAIWQELLGVERVGREDHFFDLGGHSLLAVQLASRVRQRMGAELPLRTLFARPLLRELAGSLAQLACAPLAPIAAASRAAPLPLSFAQQRLWFLDQLDHAAAAAYHMPAGLRLSGELDTDALVRALDRIVARHESLRTCFVEVDGMPWQRIGAAGQGMALARHDLSHLRGHEQEQALAAQAQDESAAPFDLARGPLIRARLLRLGEREHVLLVTQHHIVSDGWSVGVLVREFAALYTAFNQALDDPLAPLAIQYADYAAWQRSDEQGKLLARQSGFWSAHLAGAPALLELPTDHPRPARQSHAGASVAFTLPAALTAQLQALGQRHGATLFMVLLGAWSVLMSRLSGQDDVVTGTPVANRQRAEVEPLIGFFVNTLAVRVRLDADPSVAQLLEQVKHTMLDAYAHQDIPFEQVVEAVKPVRSTSHSPLFQTLLTLDNTPDSGPLALPGLTLSGLAMPANLTKFDLTLSLVEQGGQLAGALDFACELFERSSVERLLSYWQVLLASMTAHVERPVSQLPLLDAAQQQAVLARSTAPSAVFPADRLLHQLFEDQAAAQPDALAVVCAGHTLSYAQLNHQANRLAHYLRDLGVGPDALVALYLERGVPMVVGILAVLKAGGAYLPLDPGAPQERSASIVADAGAAVVLTERALVGQAPQVEAVLCLDDDRRWRDLPVQAPVCGATPTSLAYVIYTSGSTGRPKGVMVEHRAVLNLWTALAAAVFDDVRPSRVALNAGIWFDASVKGLVQLLSGHSLHIIPQDVRADGRALLAFLERERIDAFDCTPAQLDQLLDAGLLDATRRPARCLVGGEAIKPASWRRLQADTRTAFYNVYGPTECTVDATVALINGPATPPHLGTPIGNTQLYLLDRHLQLVPPGVSGEIHIGGAGVARGYLNRPELTAERFVADPFSSAPDARMYKTGDLGRWRADGQLEYLGRNDFQVKLRGFRIELGEIEARLVACAGVREAVVLALAQGEGEARLVAYLTATPESDPAAFEPGALRQALLAHLPEYMVPGAFVTLAALPLTPNGKLDRKALP</sequence>
<dbReference type="InterPro" id="IPR036736">
    <property type="entry name" value="ACP-like_sf"/>
</dbReference>
<dbReference type="Gene3D" id="3.30.559.30">
    <property type="entry name" value="Nonribosomal peptide synthetase, condensation domain"/>
    <property type="match status" value="2"/>
</dbReference>
<dbReference type="CDD" id="cd05930">
    <property type="entry name" value="A_NRPS"/>
    <property type="match status" value="2"/>
</dbReference>
<dbReference type="InterPro" id="IPR023213">
    <property type="entry name" value="CAT-like_dom_sf"/>
</dbReference>
<evidence type="ECO:0000313" key="5">
    <source>
        <dbReference type="EMBL" id="NHZ38506.1"/>
    </source>
</evidence>
<dbReference type="PROSITE" id="PS00455">
    <property type="entry name" value="AMP_BINDING"/>
    <property type="match status" value="2"/>
</dbReference>
<keyword evidence="2" id="KW-0596">Phosphopantetheine</keyword>
<feature type="non-terminal residue" evidence="5">
    <location>
        <position position="1923"/>
    </location>
</feature>
<evidence type="ECO:0000256" key="3">
    <source>
        <dbReference type="ARBA" id="ARBA00022553"/>
    </source>
</evidence>
<dbReference type="RefSeq" id="WP_167233063.1">
    <property type="nucleotide sequence ID" value="NZ_VUYU01000059.1"/>
</dbReference>
<dbReference type="PANTHER" id="PTHR45527">
    <property type="entry name" value="NONRIBOSOMAL PEPTIDE SYNTHETASE"/>
    <property type="match status" value="1"/>
</dbReference>
<dbReference type="PROSITE" id="PS00012">
    <property type="entry name" value="PHOSPHOPANTETHEINE"/>
    <property type="match status" value="1"/>
</dbReference>
<feature type="non-terminal residue" evidence="5">
    <location>
        <position position="1"/>
    </location>
</feature>
<dbReference type="SMART" id="SM00823">
    <property type="entry name" value="PKS_PP"/>
    <property type="match status" value="1"/>
</dbReference>
<evidence type="ECO:0000256" key="2">
    <source>
        <dbReference type="ARBA" id="ARBA00022450"/>
    </source>
</evidence>
<dbReference type="InterPro" id="IPR025110">
    <property type="entry name" value="AMP-bd_C"/>
</dbReference>
<dbReference type="Gene3D" id="1.10.1200.10">
    <property type="entry name" value="ACP-like"/>
    <property type="match status" value="1"/>
</dbReference>
<dbReference type="NCBIfam" id="NF003417">
    <property type="entry name" value="PRK04813.1"/>
    <property type="match status" value="2"/>
</dbReference>
<dbReference type="PROSITE" id="PS50075">
    <property type="entry name" value="CARRIER"/>
    <property type="match status" value="1"/>
</dbReference>
<feature type="domain" description="Carrier" evidence="4">
    <location>
        <begin position="877"/>
        <end position="952"/>
    </location>
</feature>
<evidence type="ECO:0000259" key="4">
    <source>
        <dbReference type="PROSITE" id="PS50075"/>
    </source>
</evidence>
<dbReference type="InterPro" id="IPR045851">
    <property type="entry name" value="AMP-bd_C_sf"/>
</dbReference>
<proteinExistence type="predicted"/>
<dbReference type="Pfam" id="PF00550">
    <property type="entry name" value="PP-binding"/>
    <property type="match status" value="1"/>
</dbReference>
<gene>
    <name evidence="5" type="ORF">F0185_33710</name>
</gene>
<comment type="caution">
    <text evidence="5">The sequence shown here is derived from an EMBL/GenBank/DDBJ whole genome shotgun (WGS) entry which is preliminary data.</text>
</comment>
<dbReference type="Pfam" id="PF00668">
    <property type="entry name" value="Condensation"/>
    <property type="match status" value="2"/>
</dbReference>
<dbReference type="PANTHER" id="PTHR45527:SF1">
    <property type="entry name" value="FATTY ACID SYNTHASE"/>
    <property type="match status" value="1"/>
</dbReference>
<evidence type="ECO:0000313" key="6">
    <source>
        <dbReference type="Proteomes" id="UP000785613"/>
    </source>
</evidence>
<keyword evidence="3" id="KW-0597">Phosphoprotein</keyword>
<dbReference type="Pfam" id="PF00501">
    <property type="entry name" value="AMP-binding"/>
    <property type="match status" value="2"/>
</dbReference>
<comment type="cofactor">
    <cofactor evidence="1">
        <name>pantetheine 4'-phosphate</name>
        <dbReference type="ChEBI" id="CHEBI:47942"/>
    </cofactor>
</comment>
<dbReference type="SUPFAM" id="SSF52777">
    <property type="entry name" value="CoA-dependent acyltransferases"/>
    <property type="match status" value="4"/>
</dbReference>
<dbReference type="Gene3D" id="3.30.300.30">
    <property type="match status" value="2"/>
</dbReference>
<reference evidence="5 6" key="1">
    <citation type="submission" date="2019-09" db="EMBL/GenBank/DDBJ databases">
        <title>Taxonomy of Antarctic Massilia spp.: description of Massilia rubra sp. nov., Massilia aquatica sp. nov., Massilia mucilaginosa sp. nov., Massilia frigida sp. nov. isolated from streams, lakes and regoliths.</title>
        <authorList>
            <person name="Holochova P."/>
            <person name="Sedlacek I."/>
            <person name="Kralova S."/>
            <person name="Maslanova I."/>
            <person name="Busse H.-J."/>
            <person name="Stankova E."/>
            <person name="Vrbovska V."/>
            <person name="Kovarovic V."/>
            <person name="Bartak M."/>
            <person name="Svec P."/>
            <person name="Pantucek R."/>
        </authorList>
    </citation>
    <scope>NUCLEOTIDE SEQUENCE [LARGE SCALE GENOMIC DNA]</scope>
    <source>
        <strain evidence="5 6">CCM 8692</strain>
    </source>
</reference>
<accession>A0ABX0M2N9</accession>